<dbReference type="Proteomes" id="UP000325315">
    <property type="component" value="Unassembled WGS sequence"/>
</dbReference>
<evidence type="ECO:0000313" key="2">
    <source>
        <dbReference type="Proteomes" id="UP000325315"/>
    </source>
</evidence>
<dbReference type="GO" id="GO:0006508">
    <property type="term" value="P:proteolysis"/>
    <property type="evidence" value="ECO:0007669"/>
    <property type="project" value="UniProtKB-KW"/>
</dbReference>
<proteinExistence type="predicted"/>
<name>A0A5B6VN49_9ROSI</name>
<organism evidence="1 2">
    <name type="scientific">Gossypium australe</name>
    <dbReference type="NCBI Taxonomy" id="47621"/>
    <lineage>
        <taxon>Eukaryota</taxon>
        <taxon>Viridiplantae</taxon>
        <taxon>Streptophyta</taxon>
        <taxon>Embryophyta</taxon>
        <taxon>Tracheophyta</taxon>
        <taxon>Spermatophyta</taxon>
        <taxon>Magnoliopsida</taxon>
        <taxon>eudicotyledons</taxon>
        <taxon>Gunneridae</taxon>
        <taxon>Pentapetalae</taxon>
        <taxon>rosids</taxon>
        <taxon>malvids</taxon>
        <taxon>Malvales</taxon>
        <taxon>Malvaceae</taxon>
        <taxon>Malvoideae</taxon>
        <taxon>Gossypium</taxon>
    </lineage>
</organism>
<sequence>MMVLVVPHQERDFKNLVEKTKIVEEVKCLECEKRDKARWTRKDRPRQNVATVADGGKAQNCATCGKRHPGECWRSLGAYLRSGSLDHKIKDFPLCTEQMQAPE</sequence>
<reference evidence="2" key="1">
    <citation type="journal article" date="2019" name="Plant Biotechnol. J.">
        <title>Genome sequencing of the Australian wild diploid species Gossypium australe highlights disease resistance and delayed gland morphogenesis.</title>
        <authorList>
            <person name="Cai Y."/>
            <person name="Cai X."/>
            <person name="Wang Q."/>
            <person name="Wang P."/>
            <person name="Zhang Y."/>
            <person name="Cai C."/>
            <person name="Xu Y."/>
            <person name="Wang K."/>
            <person name="Zhou Z."/>
            <person name="Wang C."/>
            <person name="Geng S."/>
            <person name="Li B."/>
            <person name="Dong Q."/>
            <person name="Hou Y."/>
            <person name="Wang H."/>
            <person name="Ai P."/>
            <person name="Liu Z."/>
            <person name="Yi F."/>
            <person name="Sun M."/>
            <person name="An G."/>
            <person name="Cheng J."/>
            <person name="Zhang Y."/>
            <person name="Shi Q."/>
            <person name="Xie Y."/>
            <person name="Shi X."/>
            <person name="Chang Y."/>
            <person name="Huang F."/>
            <person name="Chen Y."/>
            <person name="Hong S."/>
            <person name="Mi L."/>
            <person name="Sun Q."/>
            <person name="Zhang L."/>
            <person name="Zhou B."/>
            <person name="Peng R."/>
            <person name="Zhang X."/>
            <person name="Liu F."/>
        </authorList>
    </citation>
    <scope>NUCLEOTIDE SEQUENCE [LARGE SCALE GENOMIC DNA]</scope>
    <source>
        <strain evidence="2">cv. PA1801</strain>
    </source>
</reference>
<dbReference type="GO" id="GO:0008237">
    <property type="term" value="F:metallopeptidase activity"/>
    <property type="evidence" value="ECO:0007669"/>
    <property type="project" value="UniProtKB-KW"/>
</dbReference>
<dbReference type="AlphaFoldDB" id="A0A5B6VN49"/>
<evidence type="ECO:0000313" key="1">
    <source>
        <dbReference type="EMBL" id="KAA3470468.1"/>
    </source>
</evidence>
<keyword evidence="1" id="KW-0645">Protease</keyword>
<gene>
    <name evidence="1" type="ORF">EPI10_016177</name>
</gene>
<comment type="caution">
    <text evidence="1">The sequence shown here is derived from an EMBL/GenBank/DDBJ whole genome shotgun (WGS) entry which is preliminary data.</text>
</comment>
<accession>A0A5B6VN49</accession>
<protein>
    <submittedName>
        <fullName evidence="1">ATP-dependent zinc metalloprotease FtsH</fullName>
    </submittedName>
</protein>
<keyword evidence="1" id="KW-0378">Hydrolase</keyword>
<dbReference type="OrthoDB" id="1936908at2759"/>
<keyword evidence="1" id="KW-0482">Metalloprotease</keyword>
<keyword evidence="2" id="KW-1185">Reference proteome</keyword>
<dbReference type="EMBL" id="SMMG02000006">
    <property type="protein sequence ID" value="KAA3470468.1"/>
    <property type="molecule type" value="Genomic_DNA"/>
</dbReference>